<dbReference type="Proteomes" id="UP001070352">
    <property type="component" value="Unassembled WGS sequence"/>
</dbReference>
<dbReference type="SUPFAM" id="SSF56091">
    <property type="entry name" value="DNA ligase/mRNA capping enzyme, catalytic domain"/>
    <property type="match status" value="1"/>
</dbReference>
<evidence type="ECO:0000313" key="5">
    <source>
        <dbReference type="EMBL" id="MCY8123055.1"/>
    </source>
</evidence>
<dbReference type="SUPFAM" id="SSF50249">
    <property type="entry name" value="Nucleic acid-binding proteins"/>
    <property type="match status" value="1"/>
</dbReference>
<evidence type="ECO:0000256" key="3">
    <source>
        <dbReference type="ARBA" id="ARBA00034003"/>
    </source>
</evidence>
<dbReference type="InterPro" id="IPR012340">
    <property type="entry name" value="NA-bd_OB-fold"/>
</dbReference>
<accession>A0A9Q4DRW4</accession>
<evidence type="ECO:0000259" key="4">
    <source>
        <dbReference type="PROSITE" id="PS50160"/>
    </source>
</evidence>
<dbReference type="AlphaFoldDB" id="A0A9Q4DRW4"/>
<dbReference type="GO" id="GO:0003910">
    <property type="term" value="F:DNA ligase (ATP) activity"/>
    <property type="evidence" value="ECO:0007669"/>
    <property type="project" value="UniProtKB-EC"/>
</dbReference>
<evidence type="ECO:0000313" key="6">
    <source>
        <dbReference type="Proteomes" id="UP001070352"/>
    </source>
</evidence>
<dbReference type="PANTHER" id="PTHR45674">
    <property type="entry name" value="DNA LIGASE 1/3 FAMILY MEMBER"/>
    <property type="match status" value="1"/>
</dbReference>
<evidence type="ECO:0000256" key="2">
    <source>
        <dbReference type="ARBA" id="ARBA00022598"/>
    </source>
</evidence>
<keyword evidence="2" id="KW-0436">Ligase</keyword>
<reference evidence="5" key="1">
    <citation type="submission" date="2022-02" db="EMBL/GenBank/DDBJ databases">
        <title>Crop Bioprotection Bacillus Genome Sequencing.</title>
        <authorList>
            <person name="Dunlap C."/>
        </authorList>
    </citation>
    <scope>NUCLEOTIDE SEQUENCE</scope>
    <source>
        <strain evidence="5">M18B4</strain>
    </source>
</reference>
<gene>
    <name evidence="5" type="ORF">MOC45_21170</name>
</gene>
<dbReference type="GO" id="GO:0006281">
    <property type="term" value="P:DNA repair"/>
    <property type="evidence" value="ECO:0007669"/>
    <property type="project" value="InterPro"/>
</dbReference>
<protein>
    <recommendedName>
        <fullName evidence="4">ATP-dependent DNA ligase family profile domain-containing protein</fullName>
    </recommendedName>
</protein>
<feature type="domain" description="ATP-dependent DNA ligase family profile" evidence="4">
    <location>
        <begin position="114"/>
        <end position="239"/>
    </location>
</feature>
<comment type="similarity">
    <text evidence="1">Belongs to the ATP-dependent DNA ligase family.</text>
</comment>
<dbReference type="InterPro" id="IPR050191">
    <property type="entry name" value="ATP-dep_DNA_ligase"/>
</dbReference>
<comment type="caution">
    <text evidence="5">The sequence shown here is derived from an EMBL/GenBank/DDBJ whole genome shotgun (WGS) entry which is preliminary data.</text>
</comment>
<evidence type="ECO:0000256" key="1">
    <source>
        <dbReference type="ARBA" id="ARBA00007572"/>
    </source>
</evidence>
<dbReference type="Gene3D" id="2.40.50.140">
    <property type="entry name" value="Nucleic acid-binding proteins"/>
    <property type="match status" value="1"/>
</dbReference>
<dbReference type="GO" id="GO:0006310">
    <property type="term" value="P:DNA recombination"/>
    <property type="evidence" value="ECO:0007669"/>
    <property type="project" value="InterPro"/>
</dbReference>
<dbReference type="GO" id="GO:0005524">
    <property type="term" value="F:ATP binding"/>
    <property type="evidence" value="ECO:0007669"/>
    <property type="project" value="InterPro"/>
</dbReference>
<name>A0A9Q4DRW4_BACSC</name>
<sequence>MNNEYPLDEILLPMGGTTVKDQRKMDELWENEDYIAEEKYDGSRYLSIGGRFFSRHVSVVTKLPVEKTANVPHLNKVLSDYPLLILDGEVYIEGGKSSDVVSIMGSSPEKAVARQEERGYVNFVAYDILRDMDGNWLTDLPWIDRRGILEEQMELIFTDHSDTTHISISKYVKHNKKEYNAEIMRRGGEGVMLKNVNGKYHPDKKPRWNWIKVKQEITSDVIITGFKEPVREYTGEELDSWPYWEAEDGILYTLNGQQEAQEKCLSNGIKVDPVTRFYFYGWIGAIEFAQYDDKGELKHVGHCSGIRDELRKDMTENSDKYIGTCMEISAMERTKDGYFRHPQFLCLRPDKNAKDCVINED</sequence>
<proteinExistence type="inferred from homology"/>
<dbReference type="PANTHER" id="PTHR45674:SF4">
    <property type="entry name" value="DNA LIGASE 1"/>
    <property type="match status" value="1"/>
</dbReference>
<dbReference type="Gene3D" id="3.30.470.30">
    <property type="entry name" value="DNA ligase/mRNA capping enzyme"/>
    <property type="match status" value="1"/>
</dbReference>
<comment type="catalytic activity">
    <reaction evidence="3">
        <text>ATP + (deoxyribonucleotide)n-3'-hydroxyl + 5'-phospho-(deoxyribonucleotide)m = (deoxyribonucleotide)n+m + AMP + diphosphate.</text>
        <dbReference type="EC" id="6.5.1.1"/>
    </reaction>
</comment>
<dbReference type="EMBL" id="JALANJ010000053">
    <property type="protein sequence ID" value="MCY8123055.1"/>
    <property type="molecule type" value="Genomic_DNA"/>
</dbReference>
<dbReference type="Pfam" id="PF01068">
    <property type="entry name" value="DNA_ligase_A_M"/>
    <property type="match status" value="1"/>
</dbReference>
<dbReference type="InterPro" id="IPR012310">
    <property type="entry name" value="DNA_ligase_ATP-dep_cent"/>
</dbReference>
<dbReference type="PROSITE" id="PS50160">
    <property type="entry name" value="DNA_LIGASE_A3"/>
    <property type="match status" value="1"/>
</dbReference>
<organism evidence="5 6">
    <name type="scientific">Bacillus spizizenii</name>
    <name type="common">Bacillus subtilis subsp. spizizenii</name>
    <dbReference type="NCBI Taxonomy" id="96241"/>
    <lineage>
        <taxon>Bacteria</taxon>
        <taxon>Bacillati</taxon>
        <taxon>Bacillota</taxon>
        <taxon>Bacilli</taxon>
        <taxon>Bacillales</taxon>
        <taxon>Bacillaceae</taxon>
        <taxon>Bacillus</taxon>
    </lineage>
</organism>